<dbReference type="Pfam" id="PF13540">
    <property type="entry name" value="RCC1_2"/>
    <property type="match status" value="1"/>
</dbReference>
<dbReference type="GO" id="GO:0004674">
    <property type="term" value="F:protein serine/threonine kinase activity"/>
    <property type="evidence" value="ECO:0007669"/>
    <property type="project" value="UniProtKB-KW"/>
</dbReference>
<dbReference type="RefSeq" id="WP_104982133.1">
    <property type="nucleotide sequence ID" value="NZ_CP012673.1"/>
</dbReference>
<evidence type="ECO:0000256" key="8">
    <source>
        <dbReference type="ARBA" id="ARBA00023170"/>
    </source>
</evidence>
<dbReference type="PANTHER" id="PTHR47460">
    <property type="entry name" value="SERINE/THREONINE-PROTEIN KINASE-LIKE PROTEIN ACR4"/>
    <property type="match status" value="1"/>
</dbReference>
<sequence>MLGRAIVLRAVAIGAANVADDVTTSVVCSKLSDFVFGDQHGCALRPDGTLTCWGDDTYGQRSAPEGKYHQLTAGTWFTCALRDSDDSEACWGVIVR</sequence>
<evidence type="ECO:0000313" key="12">
    <source>
        <dbReference type="EMBL" id="AUX43459.1"/>
    </source>
</evidence>
<comment type="subcellular location">
    <subcellularLocation>
        <location evidence="1">Membrane</location>
        <topology evidence="1">Single-pass type I membrane protein</topology>
    </subcellularLocation>
</comment>
<evidence type="ECO:0000256" key="5">
    <source>
        <dbReference type="ARBA" id="ARBA00022989"/>
    </source>
</evidence>
<gene>
    <name evidence="12" type="ORF">SOCE26_049080</name>
</gene>
<evidence type="ECO:0000256" key="4">
    <source>
        <dbReference type="ARBA" id="ARBA00022729"/>
    </source>
</evidence>
<name>A0A2L0EW16_SORCE</name>
<evidence type="ECO:0000256" key="3">
    <source>
        <dbReference type="ARBA" id="ARBA00022692"/>
    </source>
</evidence>
<evidence type="ECO:0000256" key="7">
    <source>
        <dbReference type="ARBA" id="ARBA00023157"/>
    </source>
</evidence>
<organism evidence="12 13">
    <name type="scientific">Sorangium cellulosum</name>
    <name type="common">Polyangium cellulosum</name>
    <dbReference type="NCBI Taxonomy" id="56"/>
    <lineage>
        <taxon>Bacteria</taxon>
        <taxon>Pseudomonadati</taxon>
        <taxon>Myxococcota</taxon>
        <taxon>Polyangia</taxon>
        <taxon>Polyangiales</taxon>
        <taxon>Polyangiaceae</taxon>
        <taxon>Sorangium</taxon>
    </lineage>
</organism>
<dbReference type="AlphaFoldDB" id="A0A2L0EW16"/>
<keyword evidence="7" id="KW-1015">Disulfide bond</keyword>
<dbReference type="InterPro" id="IPR009091">
    <property type="entry name" value="RCC1/BLIP-II"/>
</dbReference>
<evidence type="ECO:0000256" key="1">
    <source>
        <dbReference type="ARBA" id="ARBA00004479"/>
    </source>
</evidence>
<dbReference type="EMBL" id="CP012673">
    <property type="protein sequence ID" value="AUX43459.1"/>
    <property type="molecule type" value="Genomic_DNA"/>
</dbReference>
<proteinExistence type="predicted"/>
<evidence type="ECO:0000256" key="10">
    <source>
        <dbReference type="ARBA" id="ARBA00047899"/>
    </source>
</evidence>
<evidence type="ECO:0000256" key="6">
    <source>
        <dbReference type="ARBA" id="ARBA00023136"/>
    </source>
</evidence>
<evidence type="ECO:0000256" key="9">
    <source>
        <dbReference type="ARBA" id="ARBA00023180"/>
    </source>
</evidence>
<evidence type="ECO:0000256" key="2">
    <source>
        <dbReference type="ARBA" id="ARBA00012513"/>
    </source>
</evidence>
<evidence type="ECO:0000256" key="11">
    <source>
        <dbReference type="ARBA" id="ARBA00048679"/>
    </source>
</evidence>
<dbReference type="PANTHER" id="PTHR47460:SF1">
    <property type="entry name" value="SERINE_THREONINE-PROTEIN KINASE-LIKE PROTEIN ACR4"/>
    <property type="match status" value="1"/>
</dbReference>
<accession>A0A2L0EW16</accession>
<keyword evidence="5" id="KW-1133">Transmembrane helix</keyword>
<dbReference type="Proteomes" id="UP000238348">
    <property type="component" value="Chromosome"/>
</dbReference>
<comment type="catalytic activity">
    <reaction evidence="10">
        <text>L-threonyl-[protein] + ATP = O-phospho-L-threonyl-[protein] + ADP + H(+)</text>
        <dbReference type="Rhea" id="RHEA:46608"/>
        <dbReference type="Rhea" id="RHEA-COMP:11060"/>
        <dbReference type="Rhea" id="RHEA-COMP:11605"/>
        <dbReference type="ChEBI" id="CHEBI:15378"/>
        <dbReference type="ChEBI" id="CHEBI:30013"/>
        <dbReference type="ChEBI" id="CHEBI:30616"/>
        <dbReference type="ChEBI" id="CHEBI:61977"/>
        <dbReference type="ChEBI" id="CHEBI:456216"/>
        <dbReference type="EC" id="2.7.11.1"/>
    </reaction>
</comment>
<keyword evidence="9" id="KW-0325">Glycoprotein</keyword>
<dbReference type="OrthoDB" id="5520090at2"/>
<keyword evidence="8" id="KW-0675">Receptor</keyword>
<reference evidence="12 13" key="1">
    <citation type="submission" date="2015-09" db="EMBL/GenBank/DDBJ databases">
        <title>Sorangium comparison.</title>
        <authorList>
            <person name="Zaburannyi N."/>
            <person name="Bunk B."/>
            <person name="Overmann J."/>
            <person name="Mueller R."/>
        </authorList>
    </citation>
    <scope>NUCLEOTIDE SEQUENCE [LARGE SCALE GENOMIC DNA]</scope>
    <source>
        <strain evidence="12 13">So ce26</strain>
    </source>
</reference>
<dbReference type="SUPFAM" id="SSF50985">
    <property type="entry name" value="RCC1/BLIP-II"/>
    <property type="match status" value="1"/>
</dbReference>
<evidence type="ECO:0000313" key="13">
    <source>
        <dbReference type="Proteomes" id="UP000238348"/>
    </source>
</evidence>
<dbReference type="GO" id="GO:0016020">
    <property type="term" value="C:membrane"/>
    <property type="evidence" value="ECO:0007669"/>
    <property type="project" value="UniProtKB-SubCell"/>
</dbReference>
<keyword evidence="3" id="KW-0812">Transmembrane</keyword>
<keyword evidence="4" id="KW-0732">Signal</keyword>
<protein>
    <recommendedName>
        <fullName evidence="2">non-specific serine/threonine protein kinase</fullName>
        <ecNumber evidence="2">2.7.11.1</ecNumber>
    </recommendedName>
</protein>
<dbReference type="Gene3D" id="2.130.10.30">
    <property type="entry name" value="Regulator of chromosome condensation 1/beta-lactamase-inhibitor protein II"/>
    <property type="match status" value="1"/>
</dbReference>
<keyword evidence="6" id="KW-0472">Membrane</keyword>
<dbReference type="EC" id="2.7.11.1" evidence="2"/>
<comment type="catalytic activity">
    <reaction evidence="11">
        <text>L-seryl-[protein] + ATP = O-phospho-L-seryl-[protein] + ADP + H(+)</text>
        <dbReference type="Rhea" id="RHEA:17989"/>
        <dbReference type="Rhea" id="RHEA-COMP:9863"/>
        <dbReference type="Rhea" id="RHEA-COMP:11604"/>
        <dbReference type="ChEBI" id="CHEBI:15378"/>
        <dbReference type="ChEBI" id="CHEBI:29999"/>
        <dbReference type="ChEBI" id="CHEBI:30616"/>
        <dbReference type="ChEBI" id="CHEBI:83421"/>
        <dbReference type="ChEBI" id="CHEBI:456216"/>
        <dbReference type="EC" id="2.7.11.1"/>
    </reaction>
</comment>